<evidence type="ECO:0000313" key="4">
    <source>
        <dbReference type="EMBL" id="SLM18269.1"/>
    </source>
</evidence>
<sequence length="375" mass="42643">MKSISDILGGMQILLEVSFDIQAGFEEYLTKDQRTFLAILRVIEEHLRVPYEAESRYGRPAYSLPPFIRALWAKSYFRLLTMDDLRKRLLSDPNLRMICGFTKVPSLATFSRRMSLLSESSLMEKSFETMVSEYYAGSIVGDVARDSTAIAAREKPCNKKSDVALPKPKKYRRGRPRKGEEHPRKAPPVIAQHTTMSLEEALHTLDTRCSWGCKKNSQGNVSYWKGYKVHLDVTDAGIPISVVVTGARVHDSQVAIPLERMTEARVTHLYSLMDAAYDSNTIRSFIQERGRVPLIDHNKRKVDTRPPFDPASQRRYAIRTTVERTNSHLKDWFLSSPYFVKGIKKVTFQVMCGVLCLTAIKILQFFIAPSLAKSA</sequence>
<dbReference type="Pfam" id="PF01609">
    <property type="entry name" value="DDE_Tnp_1"/>
    <property type="match status" value="1"/>
</dbReference>
<dbReference type="AlphaFoldDB" id="A0A3P3XQC8"/>
<dbReference type="InterPro" id="IPR008490">
    <property type="entry name" value="Transposase_InsH_N"/>
</dbReference>
<evidence type="ECO:0000259" key="3">
    <source>
        <dbReference type="Pfam" id="PF05598"/>
    </source>
</evidence>
<feature type="domain" description="Transposase InsH N-terminal" evidence="3">
    <location>
        <begin position="43"/>
        <end position="112"/>
    </location>
</feature>
<feature type="domain" description="Transposase IS4-like" evidence="2">
    <location>
        <begin position="210"/>
        <end position="336"/>
    </location>
</feature>
<dbReference type="EMBL" id="FWDO01000004">
    <property type="protein sequence ID" value="SLM18269.1"/>
    <property type="molecule type" value="Genomic_DNA"/>
</dbReference>
<dbReference type="InterPro" id="IPR002559">
    <property type="entry name" value="Transposase_11"/>
</dbReference>
<feature type="region of interest" description="Disordered" evidence="1">
    <location>
        <begin position="157"/>
        <end position="185"/>
    </location>
</feature>
<feature type="compositionally biased region" description="Basic residues" evidence="1">
    <location>
        <begin position="167"/>
        <end position="176"/>
    </location>
</feature>
<protein>
    <submittedName>
        <fullName evidence="4">Transposase</fullName>
    </submittedName>
</protein>
<dbReference type="GO" id="GO:0004803">
    <property type="term" value="F:transposase activity"/>
    <property type="evidence" value="ECO:0007669"/>
    <property type="project" value="InterPro"/>
</dbReference>
<evidence type="ECO:0000256" key="1">
    <source>
        <dbReference type="SAM" id="MobiDB-lite"/>
    </source>
</evidence>
<accession>A0A3P3XQC8</accession>
<dbReference type="PANTHER" id="PTHR35604:SF2">
    <property type="entry name" value="TRANSPOSASE INSH FOR INSERTION SEQUENCE ELEMENT IS5A-RELATED"/>
    <property type="match status" value="1"/>
</dbReference>
<evidence type="ECO:0000259" key="2">
    <source>
        <dbReference type="Pfam" id="PF01609"/>
    </source>
</evidence>
<reference evidence="4" key="1">
    <citation type="submission" date="2017-02" db="EMBL/GenBank/DDBJ databases">
        <authorList>
            <person name="Regsiter A."/>
            <person name="William W."/>
        </authorList>
    </citation>
    <scope>NUCLEOTIDE SEQUENCE</scope>
    <source>
        <strain evidence="4">BdmA 4</strain>
    </source>
</reference>
<dbReference type="Pfam" id="PF05598">
    <property type="entry name" value="DUF772"/>
    <property type="match status" value="1"/>
</dbReference>
<name>A0A3P3XQC8_9SPIR</name>
<dbReference type="PANTHER" id="PTHR35604">
    <property type="entry name" value="TRANSPOSASE INSH FOR INSERTION SEQUENCE ELEMENT IS5A-RELATED"/>
    <property type="match status" value="1"/>
</dbReference>
<dbReference type="GO" id="GO:0003677">
    <property type="term" value="F:DNA binding"/>
    <property type="evidence" value="ECO:0007669"/>
    <property type="project" value="InterPro"/>
</dbReference>
<organism evidence="4">
    <name type="scientific">uncultured spirochete</name>
    <dbReference type="NCBI Taxonomy" id="156406"/>
    <lineage>
        <taxon>Bacteria</taxon>
        <taxon>Pseudomonadati</taxon>
        <taxon>Spirochaetota</taxon>
        <taxon>Spirochaetia</taxon>
        <taxon>Spirochaetales</taxon>
        <taxon>environmental samples</taxon>
    </lineage>
</organism>
<gene>
    <name evidence="4" type="ORF">SPIRO4BDMA_40841</name>
</gene>
<dbReference type="GO" id="GO:0006313">
    <property type="term" value="P:DNA transposition"/>
    <property type="evidence" value="ECO:0007669"/>
    <property type="project" value="InterPro"/>
</dbReference>
<proteinExistence type="predicted"/>